<dbReference type="GO" id="GO:0006302">
    <property type="term" value="P:double-strand break repair"/>
    <property type="evidence" value="ECO:0007669"/>
    <property type="project" value="InterPro"/>
</dbReference>
<dbReference type="EMBL" id="JALP01000054">
    <property type="protein sequence ID" value="THG91694.1"/>
    <property type="molecule type" value="Genomic_DNA"/>
</dbReference>
<organism evidence="6 7">
    <name type="scientific">Alkalihalobacillus alcalophilus ATCC 27647 = CGMCC 1.3604</name>
    <dbReference type="NCBI Taxonomy" id="1218173"/>
    <lineage>
        <taxon>Bacteria</taxon>
        <taxon>Bacillati</taxon>
        <taxon>Bacillota</taxon>
        <taxon>Bacilli</taxon>
        <taxon>Bacillales</taxon>
        <taxon>Bacillaceae</taxon>
        <taxon>Alkalihalobacillus</taxon>
    </lineage>
</organism>
<keyword evidence="4" id="KW-0175">Coiled coil</keyword>
<name>A0A4S4K233_ALKAL</name>
<dbReference type="InterPro" id="IPR038729">
    <property type="entry name" value="Rad50/SbcC_AAA"/>
</dbReference>
<evidence type="ECO:0000256" key="3">
    <source>
        <dbReference type="ARBA" id="ARBA00013368"/>
    </source>
</evidence>
<evidence type="ECO:0000259" key="5">
    <source>
        <dbReference type="Pfam" id="PF13476"/>
    </source>
</evidence>
<evidence type="ECO:0000313" key="7">
    <source>
        <dbReference type="Proteomes" id="UP000297014"/>
    </source>
</evidence>
<dbReference type="Pfam" id="PF13476">
    <property type="entry name" value="AAA_23"/>
    <property type="match status" value="1"/>
</dbReference>
<sequence length="479" mass="55788">MNNILSVRLENFQSHLDTWVDFDKGLNVIVGQSDSGKTAIIRAIRWVLFNLPRGTDFVRVGANFVRVTIQFENGATIIRERKSSKNRYIIKKANDEELVLEGFGTQVPKEVLEAHGMFPLRVDRDNELHLHLAQQLDGPFLLEQTGSVRAKTIGRISGAHYLDMAIRDTSKDLSQLQQRKKHGQEEVEQLQHQLEPYQALNDSKEKINKAEAFMAQLKAKQERLEKWKSLQAEYKEQQQEKAKMLRTKQLVSGALNWEVKLENIQNAMYRLKELKRKQQYVQETKTAIIVCKQWIEKTKHVQTVQDIFEKIVANEQKREQLGKLSSSYQQLKKEQQDLKDRLQQTEFVLNEPIQQLGQVHEQTRRLRQLSNLSIQKKGLHIELSSLKKQLQSLEKIDPLNEQLGFVDKKVATMETLKQKRVQYEDLKNRIDKGKTFIEKTLVDLSKLEKEYEQALVNEGTCPLCGHEVNQEKVMTFLHE</sequence>
<accession>A0A4S4K233</accession>
<dbReference type="OrthoDB" id="267455at2"/>
<proteinExistence type="inferred from homology"/>
<protein>
    <recommendedName>
        <fullName evidence="3">Nuclease SbcCD subunit C</fullName>
    </recommendedName>
</protein>
<feature type="domain" description="Rad50/SbcC-type AAA" evidence="5">
    <location>
        <begin position="6"/>
        <end position="260"/>
    </location>
</feature>
<comment type="caution">
    <text evidence="6">The sequence shown here is derived from an EMBL/GenBank/DDBJ whole genome shotgun (WGS) entry which is preliminary data.</text>
</comment>
<dbReference type="PANTHER" id="PTHR32114:SF2">
    <property type="entry name" value="ABC TRANSPORTER ABCH.3"/>
    <property type="match status" value="1"/>
</dbReference>
<dbReference type="SUPFAM" id="SSF75712">
    <property type="entry name" value="Rad50 coiled-coil Zn hook"/>
    <property type="match status" value="1"/>
</dbReference>
<evidence type="ECO:0000256" key="2">
    <source>
        <dbReference type="ARBA" id="ARBA00011322"/>
    </source>
</evidence>
<reference evidence="6 7" key="1">
    <citation type="submission" date="2014-01" db="EMBL/GenBank/DDBJ databases">
        <title>Draft genome sequencing of Bacillus alcalophilus CGMCC 1.3604.</title>
        <authorList>
            <person name="Yang J."/>
            <person name="Diao L."/>
            <person name="Yang S."/>
        </authorList>
    </citation>
    <scope>NUCLEOTIDE SEQUENCE [LARGE SCALE GENOMIC DNA]</scope>
    <source>
        <strain evidence="6 7">CGMCC 1.3604</strain>
    </source>
</reference>
<dbReference type="SUPFAM" id="SSF52540">
    <property type="entry name" value="P-loop containing nucleoside triphosphate hydrolases"/>
    <property type="match status" value="1"/>
</dbReference>
<dbReference type="InterPro" id="IPR027417">
    <property type="entry name" value="P-loop_NTPase"/>
</dbReference>
<dbReference type="PANTHER" id="PTHR32114">
    <property type="entry name" value="ABC TRANSPORTER ABCH.3"/>
    <property type="match status" value="1"/>
</dbReference>
<dbReference type="Gene3D" id="3.40.50.300">
    <property type="entry name" value="P-loop containing nucleotide triphosphate hydrolases"/>
    <property type="match status" value="1"/>
</dbReference>
<dbReference type="Proteomes" id="UP000297014">
    <property type="component" value="Unassembled WGS sequence"/>
</dbReference>
<dbReference type="GO" id="GO:0016887">
    <property type="term" value="F:ATP hydrolysis activity"/>
    <property type="evidence" value="ECO:0007669"/>
    <property type="project" value="InterPro"/>
</dbReference>
<dbReference type="RefSeq" id="WP_003321358.1">
    <property type="nucleotide sequence ID" value="NZ_ALPT02000009.1"/>
</dbReference>
<comment type="similarity">
    <text evidence="1">Belongs to the SMC family. SbcC subfamily.</text>
</comment>
<evidence type="ECO:0000313" key="6">
    <source>
        <dbReference type="EMBL" id="THG91694.1"/>
    </source>
</evidence>
<feature type="coiled-coil region" evidence="4">
    <location>
        <begin position="314"/>
        <end position="348"/>
    </location>
</feature>
<gene>
    <name evidence="6" type="ORF">AJ85_03030</name>
</gene>
<comment type="subunit">
    <text evidence="2">Heterodimer of SbcC and SbcD.</text>
</comment>
<dbReference type="AlphaFoldDB" id="A0A4S4K233"/>
<evidence type="ECO:0000256" key="4">
    <source>
        <dbReference type="SAM" id="Coils"/>
    </source>
</evidence>
<dbReference type="Gene3D" id="1.10.287.1490">
    <property type="match status" value="1"/>
</dbReference>
<evidence type="ECO:0000256" key="1">
    <source>
        <dbReference type="ARBA" id="ARBA00006930"/>
    </source>
</evidence>
<feature type="coiled-coil region" evidence="4">
    <location>
        <begin position="166"/>
        <end position="247"/>
    </location>
</feature>